<evidence type="ECO:0000256" key="2">
    <source>
        <dbReference type="ARBA" id="ARBA00009677"/>
    </source>
</evidence>
<dbReference type="NCBIfam" id="NF009264">
    <property type="entry name" value="PRK12621.1"/>
    <property type="match status" value="1"/>
</dbReference>
<dbReference type="Pfam" id="PF00460">
    <property type="entry name" value="Flg_bb_rod"/>
    <property type="match status" value="1"/>
</dbReference>
<accession>A0A1T4W190</accession>
<evidence type="ECO:0000313" key="8">
    <source>
        <dbReference type="EMBL" id="SKA70808.1"/>
    </source>
</evidence>
<dbReference type="RefSeq" id="WP_078715609.1">
    <property type="nucleotide sequence ID" value="NZ_FUYC01000001.1"/>
</dbReference>
<evidence type="ECO:0000256" key="4">
    <source>
        <dbReference type="ARBA" id="ARBA00023143"/>
    </source>
</evidence>
<feature type="domain" description="Flagellar basal body rod protein N-terminal" evidence="7">
    <location>
        <begin position="21"/>
        <end position="39"/>
    </location>
</feature>
<keyword evidence="8" id="KW-0969">Cilium</keyword>
<comment type="subcellular location">
    <subcellularLocation>
        <location evidence="1 6">Bacterial flagellum basal body</location>
    </subcellularLocation>
</comment>
<evidence type="ECO:0000256" key="1">
    <source>
        <dbReference type="ARBA" id="ARBA00004117"/>
    </source>
</evidence>
<dbReference type="PANTHER" id="PTHR30435:SF12">
    <property type="entry name" value="FLAGELLAR BASAL BODY ROD PROTEIN FLGB"/>
    <property type="match status" value="1"/>
</dbReference>
<comment type="function">
    <text evidence="5 6">Structural component of flagellum, the bacterial motility apparatus. Part of the rod structure of flagellar basal body.</text>
</comment>
<dbReference type="Proteomes" id="UP000190027">
    <property type="component" value="Unassembled WGS sequence"/>
</dbReference>
<dbReference type="InterPro" id="IPR006300">
    <property type="entry name" value="FlgB"/>
</dbReference>
<evidence type="ECO:0000313" key="9">
    <source>
        <dbReference type="Proteomes" id="UP000190027"/>
    </source>
</evidence>
<keyword evidence="8" id="KW-0966">Cell projection</keyword>
<keyword evidence="8" id="KW-0282">Flagellum</keyword>
<dbReference type="NCBIfam" id="TIGR01396">
    <property type="entry name" value="FlgB"/>
    <property type="match status" value="1"/>
</dbReference>
<evidence type="ECO:0000256" key="6">
    <source>
        <dbReference type="PIRNR" id="PIRNR002889"/>
    </source>
</evidence>
<dbReference type="PANTHER" id="PTHR30435">
    <property type="entry name" value="FLAGELLAR PROTEIN"/>
    <property type="match status" value="1"/>
</dbReference>
<evidence type="ECO:0000259" key="7">
    <source>
        <dbReference type="Pfam" id="PF00460"/>
    </source>
</evidence>
<comment type="subunit">
    <text evidence="6">The basal body constitutes a major portion of the flagellar organelle and consists of a number of rings mounted on a central rod.</text>
</comment>
<dbReference type="GO" id="GO:0030694">
    <property type="term" value="C:bacterial-type flagellum basal body, rod"/>
    <property type="evidence" value="ECO:0007669"/>
    <property type="project" value="InterPro"/>
</dbReference>
<keyword evidence="4 6" id="KW-0975">Bacterial flagellum</keyword>
<evidence type="ECO:0000256" key="3">
    <source>
        <dbReference type="ARBA" id="ARBA00014376"/>
    </source>
</evidence>
<gene>
    <name evidence="8" type="ORF">SAMN02745704_00004</name>
</gene>
<dbReference type="PIRSF" id="PIRSF002889">
    <property type="entry name" value="Rod_FlgB"/>
    <property type="match status" value="1"/>
</dbReference>
<organism evidence="8 9">
    <name type="scientific">Paucidesulfovibrio gracilis DSM 16080</name>
    <dbReference type="NCBI Taxonomy" id="1121449"/>
    <lineage>
        <taxon>Bacteria</taxon>
        <taxon>Pseudomonadati</taxon>
        <taxon>Thermodesulfobacteriota</taxon>
        <taxon>Desulfovibrionia</taxon>
        <taxon>Desulfovibrionales</taxon>
        <taxon>Desulfovibrionaceae</taxon>
        <taxon>Paucidesulfovibrio</taxon>
    </lineage>
</organism>
<proteinExistence type="inferred from homology"/>
<dbReference type="InterPro" id="IPR001444">
    <property type="entry name" value="Flag_bb_rod_N"/>
</dbReference>
<comment type="similarity">
    <text evidence="2 6">Belongs to the flagella basal body rod proteins family.</text>
</comment>
<reference evidence="8 9" key="1">
    <citation type="submission" date="2017-02" db="EMBL/GenBank/DDBJ databases">
        <authorList>
            <person name="Peterson S.W."/>
        </authorList>
    </citation>
    <scope>NUCLEOTIDE SEQUENCE [LARGE SCALE GENOMIC DNA]</scope>
    <source>
        <strain evidence="8 9">DSM 16080</strain>
    </source>
</reference>
<dbReference type="AlphaFoldDB" id="A0A1T4W190"/>
<dbReference type="OrthoDB" id="9788334at2"/>
<dbReference type="GO" id="GO:0071978">
    <property type="term" value="P:bacterial-type flagellum-dependent swarming motility"/>
    <property type="evidence" value="ECO:0007669"/>
    <property type="project" value="TreeGrafter"/>
</dbReference>
<dbReference type="EMBL" id="FUYC01000001">
    <property type="protein sequence ID" value="SKA70808.1"/>
    <property type="molecule type" value="Genomic_DNA"/>
</dbReference>
<dbReference type="STRING" id="1121449.SAMN02745704_00004"/>
<name>A0A1T4W190_9BACT</name>
<protein>
    <recommendedName>
        <fullName evidence="3 6">Flagellar basal body rod protein FlgB</fullName>
    </recommendedName>
</protein>
<evidence type="ECO:0000256" key="5">
    <source>
        <dbReference type="ARBA" id="ARBA00024934"/>
    </source>
</evidence>
<sequence length="136" mass="15230">MKGLFSSHIDVTAKVLDLRLERQNLVAGNLANVDTPGYKARRLEFEDRLQDALALDQRGKVTRTSSMHLPSTFSADGFEGRGIKEFEPRQVFGEDRVDLDKEMALMGKNAMLYNALAEVITKNFQGLQKVIQDGSK</sequence>
<keyword evidence="9" id="KW-1185">Reference proteome</keyword>